<dbReference type="OrthoDB" id="9804442at2"/>
<dbReference type="Pfam" id="PF00293">
    <property type="entry name" value="NUDIX"/>
    <property type="match status" value="1"/>
</dbReference>
<evidence type="ECO:0000313" key="15">
    <source>
        <dbReference type="Proteomes" id="UP000198398"/>
    </source>
</evidence>
<dbReference type="PRINTS" id="PR00502">
    <property type="entry name" value="NUDIXFAMILY"/>
</dbReference>
<keyword evidence="4" id="KW-0235">DNA replication</keyword>
<dbReference type="AlphaFoldDB" id="A0A220UFM0"/>
<keyword evidence="8" id="KW-0460">Magnesium</keyword>
<dbReference type="InterPro" id="IPR020084">
    <property type="entry name" value="NUDIX_hydrolase_CS"/>
</dbReference>
<evidence type="ECO:0000256" key="2">
    <source>
        <dbReference type="ARBA" id="ARBA00005582"/>
    </source>
</evidence>
<dbReference type="GO" id="GO:0035539">
    <property type="term" value="F:8-oxo-7,8-dihydrodeoxyguanosine triphosphate pyrophosphatase activity"/>
    <property type="evidence" value="ECO:0007669"/>
    <property type="project" value="UniProtKB-EC"/>
</dbReference>
<dbReference type="InterPro" id="IPR015797">
    <property type="entry name" value="NUDIX_hydrolase-like_dom_sf"/>
</dbReference>
<evidence type="ECO:0000256" key="6">
    <source>
        <dbReference type="ARBA" id="ARBA00022763"/>
    </source>
</evidence>
<dbReference type="PANTHER" id="PTHR47707">
    <property type="entry name" value="8-OXO-DGTP DIPHOSPHATASE"/>
    <property type="match status" value="1"/>
</dbReference>
<evidence type="ECO:0000256" key="7">
    <source>
        <dbReference type="ARBA" id="ARBA00022801"/>
    </source>
</evidence>
<sequence>MVGAVIVRGEQILVARRAAGRSAAGLWEFPGGKVEPEESPQQALARELREELGAEVEIGWLIGRGEGTAGDRALHLDCYWTRLLGAEPAGSTDHDRLEWVARTDLRGRDWAGPDVPIVETILDGAVPRFRAR</sequence>
<accession>A0A220UFM0</accession>
<comment type="cofactor">
    <cofactor evidence="1">
        <name>Mg(2+)</name>
        <dbReference type="ChEBI" id="CHEBI:18420"/>
    </cofactor>
</comment>
<protein>
    <recommendedName>
        <fullName evidence="11">8-oxo-dGTP diphosphatase</fullName>
        <ecNumber evidence="11">3.6.1.55</ecNumber>
    </recommendedName>
</protein>
<dbReference type="Proteomes" id="UP000198398">
    <property type="component" value="Chromosome"/>
</dbReference>
<evidence type="ECO:0000256" key="1">
    <source>
        <dbReference type="ARBA" id="ARBA00001946"/>
    </source>
</evidence>
<keyword evidence="6" id="KW-0227">DNA damage</keyword>
<keyword evidence="9" id="KW-0234">DNA repair</keyword>
<dbReference type="KEGG" id="brv:CFK39_01405"/>
<organism evidence="14 15">
    <name type="scientific">Brachybacterium avium</name>
    <dbReference type="NCBI Taxonomy" id="2017485"/>
    <lineage>
        <taxon>Bacteria</taxon>
        <taxon>Bacillati</taxon>
        <taxon>Actinomycetota</taxon>
        <taxon>Actinomycetes</taxon>
        <taxon>Micrococcales</taxon>
        <taxon>Dermabacteraceae</taxon>
        <taxon>Brachybacterium</taxon>
    </lineage>
</organism>
<evidence type="ECO:0000256" key="12">
    <source>
        <dbReference type="RuleBase" id="RU003476"/>
    </source>
</evidence>
<comment type="catalytic activity">
    <reaction evidence="10">
        <text>8-oxo-dGTP + H2O = 8-oxo-dGMP + diphosphate + H(+)</text>
        <dbReference type="Rhea" id="RHEA:31575"/>
        <dbReference type="ChEBI" id="CHEBI:15377"/>
        <dbReference type="ChEBI" id="CHEBI:15378"/>
        <dbReference type="ChEBI" id="CHEBI:33019"/>
        <dbReference type="ChEBI" id="CHEBI:63224"/>
        <dbReference type="ChEBI" id="CHEBI:77896"/>
        <dbReference type="EC" id="3.6.1.55"/>
    </reaction>
</comment>
<dbReference type="GO" id="GO:0046872">
    <property type="term" value="F:metal ion binding"/>
    <property type="evidence" value="ECO:0007669"/>
    <property type="project" value="UniProtKB-KW"/>
</dbReference>
<dbReference type="InterPro" id="IPR000086">
    <property type="entry name" value="NUDIX_hydrolase_dom"/>
</dbReference>
<evidence type="ECO:0000256" key="8">
    <source>
        <dbReference type="ARBA" id="ARBA00022842"/>
    </source>
</evidence>
<dbReference type="SUPFAM" id="SSF55811">
    <property type="entry name" value="Nudix"/>
    <property type="match status" value="1"/>
</dbReference>
<dbReference type="GO" id="GO:0044715">
    <property type="term" value="F:8-oxo-dGDP phosphatase activity"/>
    <property type="evidence" value="ECO:0007669"/>
    <property type="project" value="TreeGrafter"/>
</dbReference>
<dbReference type="PROSITE" id="PS51462">
    <property type="entry name" value="NUDIX"/>
    <property type="match status" value="1"/>
</dbReference>
<evidence type="ECO:0000256" key="5">
    <source>
        <dbReference type="ARBA" id="ARBA00022723"/>
    </source>
</evidence>
<dbReference type="InterPro" id="IPR047127">
    <property type="entry name" value="MutT-like"/>
</dbReference>
<name>A0A220UFM0_9MICO</name>
<keyword evidence="3" id="KW-0515">Mutator protein</keyword>
<keyword evidence="5" id="KW-0479">Metal-binding</keyword>
<keyword evidence="7 12" id="KW-0378">Hydrolase</keyword>
<dbReference type="PANTHER" id="PTHR47707:SF1">
    <property type="entry name" value="NUDIX HYDROLASE FAMILY PROTEIN"/>
    <property type="match status" value="1"/>
</dbReference>
<dbReference type="EMBL" id="CP022316">
    <property type="protein sequence ID" value="ASK66998.1"/>
    <property type="molecule type" value="Genomic_DNA"/>
</dbReference>
<dbReference type="CDD" id="cd03425">
    <property type="entry name" value="NUDIX_MutT_NudA_like"/>
    <property type="match status" value="1"/>
</dbReference>
<evidence type="ECO:0000256" key="3">
    <source>
        <dbReference type="ARBA" id="ARBA00022457"/>
    </source>
</evidence>
<evidence type="ECO:0000256" key="11">
    <source>
        <dbReference type="ARBA" id="ARBA00038905"/>
    </source>
</evidence>
<gene>
    <name evidence="14" type="ORF">CFK39_01405</name>
</gene>
<evidence type="ECO:0000313" key="14">
    <source>
        <dbReference type="EMBL" id="ASK66998.1"/>
    </source>
</evidence>
<comment type="similarity">
    <text evidence="2 12">Belongs to the Nudix hydrolase family.</text>
</comment>
<evidence type="ECO:0000256" key="9">
    <source>
        <dbReference type="ARBA" id="ARBA00023204"/>
    </source>
</evidence>
<dbReference type="GO" id="GO:0008413">
    <property type="term" value="F:8-oxo-7,8-dihydroguanosine triphosphate pyrophosphatase activity"/>
    <property type="evidence" value="ECO:0007669"/>
    <property type="project" value="TreeGrafter"/>
</dbReference>
<dbReference type="GO" id="GO:0006281">
    <property type="term" value="P:DNA repair"/>
    <property type="evidence" value="ECO:0007669"/>
    <property type="project" value="UniProtKB-KW"/>
</dbReference>
<feature type="domain" description="Nudix hydrolase" evidence="13">
    <location>
        <begin position="1"/>
        <end position="122"/>
    </location>
</feature>
<evidence type="ECO:0000259" key="13">
    <source>
        <dbReference type="PROSITE" id="PS51462"/>
    </source>
</evidence>
<proteinExistence type="inferred from homology"/>
<dbReference type="InterPro" id="IPR020476">
    <property type="entry name" value="Nudix_hydrolase"/>
</dbReference>
<dbReference type="EC" id="3.6.1.55" evidence="11"/>
<evidence type="ECO:0000256" key="4">
    <source>
        <dbReference type="ARBA" id="ARBA00022705"/>
    </source>
</evidence>
<dbReference type="GO" id="GO:0006260">
    <property type="term" value="P:DNA replication"/>
    <property type="evidence" value="ECO:0007669"/>
    <property type="project" value="UniProtKB-KW"/>
</dbReference>
<dbReference type="PROSITE" id="PS00893">
    <property type="entry name" value="NUDIX_BOX"/>
    <property type="match status" value="1"/>
</dbReference>
<reference evidence="15" key="1">
    <citation type="submission" date="2017-07" db="EMBL/GenBank/DDBJ databases">
        <title>Brachybacterium sp. VR2415.</title>
        <authorList>
            <person name="Tak E.J."/>
            <person name="Bae J.-W."/>
        </authorList>
    </citation>
    <scope>NUCLEOTIDE SEQUENCE [LARGE SCALE GENOMIC DNA]</scope>
    <source>
        <strain evidence="15">VR2415</strain>
    </source>
</reference>
<evidence type="ECO:0000256" key="10">
    <source>
        <dbReference type="ARBA" id="ARBA00035861"/>
    </source>
</evidence>
<dbReference type="Gene3D" id="3.90.79.10">
    <property type="entry name" value="Nucleoside Triphosphate Pyrophosphohydrolase"/>
    <property type="match status" value="1"/>
</dbReference>
<keyword evidence="15" id="KW-1185">Reference proteome</keyword>
<dbReference type="GO" id="GO:0044716">
    <property type="term" value="F:8-oxo-GDP phosphatase activity"/>
    <property type="evidence" value="ECO:0007669"/>
    <property type="project" value="TreeGrafter"/>
</dbReference>